<dbReference type="Proteomes" id="UP000676885">
    <property type="component" value="Chromosome"/>
</dbReference>
<name>A0A975M5K2_9MICC</name>
<protein>
    <submittedName>
        <fullName evidence="1">Uncharacterized protein</fullName>
    </submittedName>
</protein>
<dbReference type="KEGG" id="ajg:KKR91_01210"/>
<gene>
    <name evidence="1" type="ORF">KKR91_01210</name>
</gene>
<organism evidence="1 2">
    <name type="scientific">Arthrobacter jiangjiafuii</name>
    <dbReference type="NCBI Taxonomy" id="2817475"/>
    <lineage>
        <taxon>Bacteria</taxon>
        <taxon>Bacillati</taxon>
        <taxon>Actinomycetota</taxon>
        <taxon>Actinomycetes</taxon>
        <taxon>Micrococcales</taxon>
        <taxon>Micrococcaceae</taxon>
        <taxon>Arthrobacter</taxon>
    </lineage>
</organism>
<evidence type="ECO:0000313" key="1">
    <source>
        <dbReference type="EMBL" id="QWC10302.1"/>
    </source>
</evidence>
<dbReference type="AlphaFoldDB" id="A0A975M5K2"/>
<accession>A0A975M5K2</accession>
<reference evidence="1 2" key="1">
    <citation type="submission" date="2021-05" db="EMBL/GenBank/DDBJ databases">
        <title>Novel species in genus Arthrobacter.</title>
        <authorList>
            <person name="Zhang G."/>
        </authorList>
    </citation>
    <scope>NUCLEOTIDE SEQUENCE [LARGE SCALE GENOMIC DNA]</scope>
    <source>
        <strain evidence="2">zg-ZUI227</strain>
    </source>
</reference>
<evidence type="ECO:0000313" key="2">
    <source>
        <dbReference type="Proteomes" id="UP000676885"/>
    </source>
</evidence>
<dbReference type="RefSeq" id="WP_210231506.1">
    <property type="nucleotide sequence ID" value="NZ_CP076022.1"/>
</dbReference>
<sequence length="194" mass="21591">MNDCTTMDCGNFTDQYICNQCVSDLQAWIDKAHKYAPELDVTIAKLDVLRHAGSTGGGGGKAGSAAPINLDAVQLQQNLYSVDRDAKVYALDQFAAGIAWTIQDWVTKAELLISGPEEERVDHAANKAKVIEAAPPMPTRQLVKWLRTEVKISVKPKDIRNWAMRGKLRAVEREPLPTYWPHEIIELHTGRIKA</sequence>
<dbReference type="EMBL" id="CP076022">
    <property type="protein sequence ID" value="QWC10302.1"/>
    <property type="molecule type" value="Genomic_DNA"/>
</dbReference>
<proteinExistence type="predicted"/>
<keyword evidence="2" id="KW-1185">Reference proteome</keyword>